<dbReference type="Gene3D" id="1.20.1270.180">
    <property type="match status" value="1"/>
</dbReference>
<protein>
    <submittedName>
        <fullName evidence="3">DUF1311 domain-containing protein</fullName>
    </submittedName>
</protein>
<dbReference type="InterPro" id="IPR009739">
    <property type="entry name" value="LprI-like_N"/>
</dbReference>
<dbReference type="Proteomes" id="UP001058514">
    <property type="component" value="Chromosome"/>
</dbReference>
<evidence type="ECO:0000256" key="1">
    <source>
        <dbReference type="SAM" id="SignalP"/>
    </source>
</evidence>
<evidence type="ECO:0000259" key="2">
    <source>
        <dbReference type="Pfam" id="PF07007"/>
    </source>
</evidence>
<keyword evidence="1" id="KW-0732">Signal</keyword>
<evidence type="ECO:0000313" key="3">
    <source>
        <dbReference type="EMBL" id="UWQ41498.1"/>
    </source>
</evidence>
<sequence>MRQEVLAMLRSVIGVLIMLTQPVFADPALECGDAGSQVDIGECVAEDEERVEAALAKALSFALDAAEELDEVTGRSAAAPALEAGQKAWEAYRAEHCAFVGATYGGGSGTGIAIRSCWTQLGRARIDELMRYAG</sequence>
<name>A0ABY5WJ70_9RHOB</name>
<proteinExistence type="predicted"/>
<feature type="signal peptide" evidence="1">
    <location>
        <begin position="1"/>
        <end position="25"/>
    </location>
</feature>
<feature type="domain" description="Lysozyme inhibitor LprI-like N-terminal" evidence="2">
    <location>
        <begin position="33"/>
        <end position="129"/>
    </location>
</feature>
<keyword evidence="4" id="KW-1185">Reference proteome</keyword>
<dbReference type="EMBL" id="CP081051">
    <property type="protein sequence ID" value="UWQ41498.1"/>
    <property type="molecule type" value="Genomic_DNA"/>
</dbReference>
<reference evidence="3" key="1">
    <citation type="submission" date="2021-08" db="EMBL/GenBank/DDBJ databases">
        <authorList>
            <person name="Nwanade C."/>
            <person name="Wang M."/>
            <person name="Masoudi A."/>
            <person name="Yu Z."/>
            <person name="Liu J."/>
        </authorList>
    </citation>
    <scope>NUCLEOTIDE SEQUENCE</scope>
    <source>
        <strain evidence="3">S166</strain>
    </source>
</reference>
<gene>
    <name evidence="3" type="ORF">K3718_18575</name>
</gene>
<dbReference type="Pfam" id="PF07007">
    <property type="entry name" value="LprI"/>
    <property type="match status" value="1"/>
</dbReference>
<feature type="chain" id="PRO_5047548309" evidence="1">
    <location>
        <begin position="26"/>
        <end position="134"/>
    </location>
</feature>
<evidence type="ECO:0000313" key="4">
    <source>
        <dbReference type="Proteomes" id="UP001058514"/>
    </source>
</evidence>
<organism evidence="3 4">
    <name type="scientific">Leisingera aquaemixtae</name>
    <dbReference type="NCBI Taxonomy" id="1396826"/>
    <lineage>
        <taxon>Bacteria</taxon>
        <taxon>Pseudomonadati</taxon>
        <taxon>Pseudomonadota</taxon>
        <taxon>Alphaproteobacteria</taxon>
        <taxon>Rhodobacterales</taxon>
        <taxon>Roseobacteraceae</taxon>
        <taxon>Leisingera</taxon>
    </lineage>
</organism>
<accession>A0ABY5WJ70</accession>